<keyword evidence="7" id="KW-1185">Reference proteome</keyword>
<dbReference type="Proteomes" id="UP000813463">
    <property type="component" value="Chromosome 6"/>
</dbReference>
<comment type="similarity">
    <text evidence="6">Belongs to the PRP39 family.</text>
</comment>
<dbReference type="InterPro" id="IPR003107">
    <property type="entry name" value="HAT"/>
</dbReference>
<dbReference type="InterPro" id="IPR011990">
    <property type="entry name" value="TPR-like_helical_dom_sf"/>
</dbReference>
<gene>
    <name evidence="8" type="primary">LOC110801815</name>
</gene>
<protein>
    <submittedName>
        <fullName evidence="8">Uncharacterized protein isoform X1</fullName>
    </submittedName>
</protein>
<keyword evidence="2" id="KW-0507">mRNA processing</keyword>
<keyword evidence="5" id="KW-0539">Nucleus</keyword>
<evidence type="ECO:0000256" key="2">
    <source>
        <dbReference type="ARBA" id="ARBA00022664"/>
    </source>
</evidence>
<reference evidence="8" key="2">
    <citation type="submission" date="2025-08" db="UniProtKB">
        <authorList>
            <consortium name="RefSeq"/>
        </authorList>
    </citation>
    <scope>IDENTIFICATION</scope>
    <source>
        <tissue evidence="8">Leaf</tissue>
    </source>
</reference>
<name>A0ABM3R0F0_SPIOL</name>
<evidence type="ECO:0000313" key="7">
    <source>
        <dbReference type="Proteomes" id="UP000813463"/>
    </source>
</evidence>
<keyword evidence="4" id="KW-0508">mRNA splicing</keyword>
<accession>A0ABM3R0F0</accession>
<evidence type="ECO:0000256" key="5">
    <source>
        <dbReference type="ARBA" id="ARBA00023242"/>
    </source>
</evidence>
<dbReference type="SUPFAM" id="SSF48452">
    <property type="entry name" value="TPR-like"/>
    <property type="match status" value="1"/>
</dbReference>
<dbReference type="Gene3D" id="1.25.40.10">
    <property type="entry name" value="Tetratricopeptide repeat domain"/>
    <property type="match status" value="1"/>
</dbReference>
<evidence type="ECO:0000256" key="1">
    <source>
        <dbReference type="ARBA" id="ARBA00004123"/>
    </source>
</evidence>
<evidence type="ECO:0000256" key="6">
    <source>
        <dbReference type="ARBA" id="ARBA00038019"/>
    </source>
</evidence>
<dbReference type="PANTHER" id="PTHR17204:SF5">
    <property type="entry name" value="PRE-MRNA-PROCESSING FACTOR 39"/>
    <property type="match status" value="1"/>
</dbReference>
<evidence type="ECO:0000313" key="8">
    <source>
        <dbReference type="RefSeq" id="XP_056689036.1"/>
    </source>
</evidence>
<proteinExistence type="inferred from homology"/>
<sequence>MKAAEFALPKLSKILLVMKLVTSANFSIFLTIRRLFERALAYVGTDYLSYPLWDKYIEYEYTQQQWAYLASIYTRILENPNQQLDRYLTSAESRQTNQLCYISHCDANSLVNQITRVSLTPESSYIAKPAASWIDDFLVWMSPEAFGYQIPILIFSTVFNRKMLNQIFCSLHCSSCCSILYAKLRPKTKLKKLDSFKCCSDCLLYSARASVRQHKRVCVRAQTSAPTQL</sequence>
<dbReference type="RefSeq" id="XP_056689036.1">
    <property type="nucleotide sequence ID" value="XM_056833058.1"/>
</dbReference>
<reference evidence="7" key="1">
    <citation type="journal article" date="2021" name="Nat. Commun.">
        <title>Genomic analyses provide insights into spinach domestication and the genetic basis of agronomic traits.</title>
        <authorList>
            <person name="Cai X."/>
            <person name="Sun X."/>
            <person name="Xu C."/>
            <person name="Sun H."/>
            <person name="Wang X."/>
            <person name="Ge C."/>
            <person name="Zhang Z."/>
            <person name="Wang Q."/>
            <person name="Fei Z."/>
            <person name="Jiao C."/>
            <person name="Wang Q."/>
        </authorList>
    </citation>
    <scope>NUCLEOTIDE SEQUENCE [LARGE SCALE GENOMIC DNA]</scope>
    <source>
        <strain evidence="7">cv. Varoflay</strain>
    </source>
</reference>
<keyword evidence="3" id="KW-0677">Repeat</keyword>
<dbReference type="GeneID" id="110801815"/>
<evidence type="ECO:0000256" key="4">
    <source>
        <dbReference type="ARBA" id="ARBA00023187"/>
    </source>
</evidence>
<dbReference type="Pfam" id="PF23240">
    <property type="entry name" value="HAT_PRP39_N"/>
    <property type="match status" value="1"/>
</dbReference>
<comment type="subcellular location">
    <subcellularLocation>
        <location evidence="1">Nucleus</location>
    </subcellularLocation>
</comment>
<dbReference type="SMART" id="SM00386">
    <property type="entry name" value="HAT"/>
    <property type="match status" value="1"/>
</dbReference>
<evidence type="ECO:0000256" key="3">
    <source>
        <dbReference type="ARBA" id="ARBA00022737"/>
    </source>
</evidence>
<dbReference type="PANTHER" id="PTHR17204">
    <property type="entry name" value="PRE-MRNA PROCESSING PROTEIN PRP39-RELATED"/>
    <property type="match status" value="1"/>
</dbReference>
<organism evidence="7 8">
    <name type="scientific">Spinacia oleracea</name>
    <name type="common">Spinach</name>
    <dbReference type="NCBI Taxonomy" id="3562"/>
    <lineage>
        <taxon>Eukaryota</taxon>
        <taxon>Viridiplantae</taxon>
        <taxon>Streptophyta</taxon>
        <taxon>Embryophyta</taxon>
        <taxon>Tracheophyta</taxon>
        <taxon>Spermatophyta</taxon>
        <taxon>Magnoliopsida</taxon>
        <taxon>eudicotyledons</taxon>
        <taxon>Gunneridae</taxon>
        <taxon>Pentapetalae</taxon>
        <taxon>Caryophyllales</taxon>
        <taxon>Chenopodiaceae</taxon>
        <taxon>Chenopodioideae</taxon>
        <taxon>Anserineae</taxon>
        <taxon>Spinacia</taxon>
    </lineage>
</organism>